<dbReference type="AlphaFoldDB" id="A0AAV6TCV6"/>
<keyword evidence="3" id="KW-1185">Reference proteome</keyword>
<protein>
    <submittedName>
        <fullName evidence="2">Uncharacterized protein</fullName>
    </submittedName>
</protein>
<organism evidence="2 3">
    <name type="scientific">Oedothorax gibbosus</name>
    <dbReference type="NCBI Taxonomy" id="931172"/>
    <lineage>
        <taxon>Eukaryota</taxon>
        <taxon>Metazoa</taxon>
        <taxon>Ecdysozoa</taxon>
        <taxon>Arthropoda</taxon>
        <taxon>Chelicerata</taxon>
        <taxon>Arachnida</taxon>
        <taxon>Araneae</taxon>
        <taxon>Araneomorphae</taxon>
        <taxon>Entelegynae</taxon>
        <taxon>Araneoidea</taxon>
        <taxon>Linyphiidae</taxon>
        <taxon>Erigoninae</taxon>
        <taxon>Oedothorax</taxon>
    </lineage>
</organism>
<feature type="chain" id="PRO_5043552000" evidence="1">
    <location>
        <begin position="21"/>
        <end position="78"/>
    </location>
</feature>
<dbReference type="EMBL" id="JAFNEN010006786">
    <property type="protein sequence ID" value="KAG8155741.1"/>
    <property type="molecule type" value="Genomic_DNA"/>
</dbReference>
<accession>A0AAV6TCV6</accession>
<feature type="non-terminal residue" evidence="2">
    <location>
        <position position="1"/>
    </location>
</feature>
<evidence type="ECO:0000313" key="2">
    <source>
        <dbReference type="EMBL" id="KAG8155741.1"/>
    </source>
</evidence>
<sequence length="78" mass="9074">PSGVLLISLPWTRLIQLLTSLDTSKTGECWHEGVDHEQFFFLIVPKPHTQQRPYSRDPRPFFSTTMRGSVEKSRVRYA</sequence>
<feature type="signal peptide" evidence="1">
    <location>
        <begin position="1"/>
        <end position="20"/>
    </location>
</feature>
<keyword evidence="1" id="KW-0732">Signal</keyword>
<comment type="caution">
    <text evidence="2">The sequence shown here is derived from an EMBL/GenBank/DDBJ whole genome shotgun (WGS) entry which is preliminary data.</text>
</comment>
<name>A0AAV6TCV6_9ARAC</name>
<reference evidence="2 3" key="1">
    <citation type="journal article" date="2022" name="Nat. Ecol. Evol.">
        <title>A masculinizing supergene underlies an exaggerated male reproductive morph in a spider.</title>
        <authorList>
            <person name="Hendrickx F."/>
            <person name="De Corte Z."/>
            <person name="Sonet G."/>
            <person name="Van Belleghem S.M."/>
            <person name="Kostlbacher S."/>
            <person name="Vangestel C."/>
        </authorList>
    </citation>
    <scope>NUCLEOTIDE SEQUENCE [LARGE SCALE GENOMIC DNA]</scope>
    <source>
        <strain evidence="2">W744_W776</strain>
    </source>
</reference>
<evidence type="ECO:0000313" key="3">
    <source>
        <dbReference type="Proteomes" id="UP000827092"/>
    </source>
</evidence>
<dbReference type="Proteomes" id="UP000827092">
    <property type="component" value="Unassembled WGS sequence"/>
</dbReference>
<gene>
    <name evidence="2" type="ORF">JTE90_027488</name>
</gene>
<evidence type="ECO:0000256" key="1">
    <source>
        <dbReference type="SAM" id="SignalP"/>
    </source>
</evidence>
<proteinExistence type="predicted"/>